<reference evidence="2" key="1">
    <citation type="submission" date="2024-06" db="EMBL/GenBank/DDBJ databases">
        <title>Kribbella sp. strain HUAS MG21 genome sequences.</title>
        <authorList>
            <person name="Mo P."/>
        </authorList>
    </citation>
    <scope>NUCLEOTIDE SEQUENCE</scope>
    <source>
        <strain evidence="2">HUAS MG21</strain>
    </source>
</reference>
<proteinExistence type="predicted"/>
<name>A0AAU7TKC9_9ACTN</name>
<organism evidence="2">
    <name type="scientific">Kribbella sp. HUAS MG21</name>
    <dbReference type="NCBI Taxonomy" id="3160966"/>
    <lineage>
        <taxon>Bacteria</taxon>
        <taxon>Bacillati</taxon>
        <taxon>Actinomycetota</taxon>
        <taxon>Actinomycetes</taxon>
        <taxon>Propionibacteriales</taxon>
        <taxon>Kribbellaceae</taxon>
        <taxon>Kribbella</taxon>
    </lineage>
</organism>
<evidence type="ECO:0000259" key="1">
    <source>
        <dbReference type="Pfam" id="PF15579"/>
    </source>
</evidence>
<dbReference type="InterPro" id="IPR028969">
    <property type="entry name" value="Imm52"/>
</dbReference>
<protein>
    <submittedName>
        <fullName evidence="2">Imm52 family immunity protein</fullName>
    </submittedName>
</protein>
<gene>
    <name evidence="2" type="ORF">ABN611_11110</name>
</gene>
<dbReference type="Pfam" id="PF15579">
    <property type="entry name" value="Imm52"/>
    <property type="match status" value="1"/>
</dbReference>
<accession>A0AAU7TKC9</accession>
<dbReference type="AlphaFoldDB" id="A0AAU7TKC9"/>
<dbReference type="EMBL" id="CP158165">
    <property type="protein sequence ID" value="XBV26953.1"/>
    <property type="molecule type" value="Genomic_DNA"/>
</dbReference>
<dbReference type="RefSeq" id="WP_350279746.1">
    <property type="nucleotide sequence ID" value="NZ_CP158165.1"/>
</dbReference>
<evidence type="ECO:0000313" key="2">
    <source>
        <dbReference type="EMBL" id="XBV26953.1"/>
    </source>
</evidence>
<feature type="domain" description="Immunity protein 52" evidence="1">
    <location>
        <begin position="123"/>
        <end position="193"/>
    </location>
</feature>
<sequence length="230" mass="24523">MDEPLIARGFWGPRQETPDRIADRLLGFLAGLDEVVGESVRWSSPELPGESLTEPGNARRVIADAFLANTDAPHLGINQAFDGSGQRVRKFRISMGVGRYSEAPNAHNSFVVRWAGAEALAEPILRRLVAAWDPDWGNVTSRSLRDALGGPQGAGTPGPDVGYLNYLSEGRAQALPGDLDQQVAKLDEGGVVIGPDESDDLLSVEKAAALAEVLRPSAAFAPTPTARSKF</sequence>